<comment type="similarity">
    <text evidence="1">Belongs to the BolA/IbaG family.</text>
</comment>
<dbReference type="EMBL" id="PHHC01000147">
    <property type="protein sequence ID" value="PPE03000.1"/>
    <property type="molecule type" value="Genomic_DNA"/>
</dbReference>
<dbReference type="RefSeq" id="WP_104207445.1">
    <property type="nucleotide sequence ID" value="NZ_PHHC01000147.1"/>
</dbReference>
<dbReference type="OrthoDB" id="9796738at2"/>
<sequence>MNFTTDSSVTNVVWVHQQLIQAFPGALVTVTDTRKDDQHLSVHIITALFKDVSLIQRHRQVYSALQGETGYRVHALSLCTQTPEEAS</sequence>
<name>A0A2S5R6S1_9PROT</name>
<dbReference type="PIRSF" id="PIRSF003113">
    <property type="entry name" value="BolA"/>
    <property type="match status" value="1"/>
</dbReference>
<comment type="caution">
    <text evidence="2">The sequence shown here is derived from an EMBL/GenBank/DDBJ whole genome shotgun (WGS) entry which is preliminary data.</text>
</comment>
<gene>
    <name evidence="2" type="ORF">HCUR_01560</name>
</gene>
<dbReference type="Gene3D" id="3.30.300.90">
    <property type="entry name" value="BolA-like"/>
    <property type="match status" value="1"/>
</dbReference>
<reference evidence="2 3" key="1">
    <citation type="submission" date="2017-11" db="EMBL/GenBank/DDBJ databases">
        <title>Comparative genomic analysis of Holospora spp., intranuclear symbionts of paramecia.</title>
        <authorList>
            <person name="Garushyants S.K."/>
            <person name="Beliavskaya A."/>
            <person name="Malko D.B."/>
            <person name="Logacheva M.D."/>
            <person name="Rautian M.S."/>
            <person name="Gelfand M.S."/>
        </authorList>
    </citation>
    <scope>NUCLEOTIDE SEQUENCE [LARGE SCALE GENOMIC DNA]</scope>
    <source>
        <strain evidence="3">02AZ16</strain>
    </source>
</reference>
<dbReference type="GO" id="GO:0016226">
    <property type="term" value="P:iron-sulfur cluster assembly"/>
    <property type="evidence" value="ECO:0007669"/>
    <property type="project" value="TreeGrafter"/>
</dbReference>
<dbReference type="PANTHER" id="PTHR46230:SF7">
    <property type="entry name" value="BOLA-LIKE PROTEIN 1"/>
    <property type="match status" value="1"/>
</dbReference>
<keyword evidence="3" id="KW-1185">Reference proteome</keyword>
<dbReference type="Pfam" id="PF01722">
    <property type="entry name" value="BolA"/>
    <property type="match status" value="1"/>
</dbReference>
<evidence type="ECO:0000256" key="1">
    <source>
        <dbReference type="RuleBase" id="RU003860"/>
    </source>
</evidence>
<dbReference type="Proteomes" id="UP000239425">
    <property type="component" value="Unassembled WGS sequence"/>
</dbReference>
<organism evidence="2 3">
    <name type="scientific">Holospora curviuscula</name>
    <dbReference type="NCBI Taxonomy" id="1082868"/>
    <lineage>
        <taxon>Bacteria</taxon>
        <taxon>Pseudomonadati</taxon>
        <taxon>Pseudomonadota</taxon>
        <taxon>Alphaproteobacteria</taxon>
        <taxon>Holosporales</taxon>
        <taxon>Holosporaceae</taxon>
        <taxon>Holospora</taxon>
    </lineage>
</organism>
<dbReference type="SUPFAM" id="SSF82657">
    <property type="entry name" value="BolA-like"/>
    <property type="match status" value="1"/>
</dbReference>
<proteinExistence type="inferred from homology"/>
<evidence type="ECO:0000313" key="3">
    <source>
        <dbReference type="Proteomes" id="UP000239425"/>
    </source>
</evidence>
<protein>
    <submittedName>
        <fullName evidence="2">Transcriptional regulator BolA</fullName>
    </submittedName>
</protein>
<accession>A0A2S5R6S1</accession>
<dbReference type="InterPro" id="IPR002634">
    <property type="entry name" value="BolA"/>
</dbReference>
<dbReference type="AlphaFoldDB" id="A0A2S5R6S1"/>
<dbReference type="PANTHER" id="PTHR46230">
    <property type="match status" value="1"/>
</dbReference>
<evidence type="ECO:0000313" key="2">
    <source>
        <dbReference type="EMBL" id="PPE03000.1"/>
    </source>
</evidence>
<dbReference type="InterPro" id="IPR036065">
    <property type="entry name" value="BolA-like_sf"/>
</dbReference>